<dbReference type="PANTHER" id="PTHR45436:SF5">
    <property type="entry name" value="SENSOR HISTIDINE KINASE TRCS"/>
    <property type="match status" value="1"/>
</dbReference>
<dbReference type="CDD" id="cd06225">
    <property type="entry name" value="HAMP"/>
    <property type="match status" value="1"/>
</dbReference>
<dbReference type="PANTHER" id="PTHR45436">
    <property type="entry name" value="SENSOR HISTIDINE KINASE YKOH"/>
    <property type="match status" value="1"/>
</dbReference>
<dbReference type="EMBL" id="JACGWZ010000001">
    <property type="protein sequence ID" value="MBA8823231.1"/>
    <property type="molecule type" value="Genomic_DNA"/>
</dbReference>
<dbReference type="CDD" id="cd00075">
    <property type="entry name" value="HATPase"/>
    <property type="match status" value="1"/>
</dbReference>
<dbReference type="Pfam" id="PF00512">
    <property type="entry name" value="HisKA"/>
    <property type="match status" value="1"/>
</dbReference>
<dbReference type="Proteomes" id="UP000569329">
    <property type="component" value="Unassembled WGS sequence"/>
</dbReference>
<dbReference type="PROSITE" id="PS50109">
    <property type="entry name" value="HIS_KIN"/>
    <property type="match status" value="1"/>
</dbReference>
<keyword evidence="5" id="KW-0597">Phosphoprotein</keyword>
<evidence type="ECO:0000256" key="4">
    <source>
        <dbReference type="ARBA" id="ARBA00012438"/>
    </source>
</evidence>
<keyword evidence="6 15" id="KW-0808">Transferase</keyword>
<feature type="domain" description="HAMP" evidence="14">
    <location>
        <begin position="187"/>
        <end position="240"/>
    </location>
</feature>
<dbReference type="FunFam" id="3.30.565.10:FF:000006">
    <property type="entry name" value="Sensor histidine kinase WalK"/>
    <property type="match status" value="1"/>
</dbReference>
<dbReference type="PRINTS" id="PR00344">
    <property type="entry name" value="BCTRLSENSOR"/>
</dbReference>
<comment type="cofactor">
    <cofactor evidence="2">
        <name>a divalent metal cation</name>
        <dbReference type="ChEBI" id="CHEBI:60240"/>
    </cofactor>
</comment>
<dbReference type="InterPro" id="IPR004358">
    <property type="entry name" value="Sig_transdc_His_kin-like_C"/>
</dbReference>
<evidence type="ECO:0000256" key="2">
    <source>
        <dbReference type="ARBA" id="ARBA00001968"/>
    </source>
</evidence>
<evidence type="ECO:0000256" key="9">
    <source>
        <dbReference type="ARBA" id="ARBA00022989"/>
    </source>
</evidence>
<evidence type="ECO:0000313" key="15">
    <source>
        <dbReference type="EMBL" id="MBA8823231.1"/>
    </source>
</evidence>
<keyword evidence="16" id="KW-1185">Reference proteome</keyword>
<reference evidence="15 16" key="1">
    <citation type="submission" date="2020-07" db="EMBL/GenBank/DDBJ databases">
        <title>Sequencing the genomes of 1000 actinobacteria strains.</title>
        <authorList>
            <person name="Klenk H.-P."/>
        </authorList>
    </citation>
    <scope>NUCLEOTIDE SEQUENCE [LARGE SCALE GENOMIC DNA]</scope>
    <source>
        <strain evidence="15 16">DSM 45975</strain>
    </source>
</reference>
<dbReference type="FunFam" id="1.10.287.130:FF:000001">
    <property type="entry name" value="Two-component sensor histidine kinase"/>
    <property type="match status" value="1"/>
</dbReference>
<dbReference type="PROSITE" id="PS50885">
    <property type="entry name" value="HAMP"/>
    <property type="match status" value="1"/>
</dbReference>
<comment type="catalytic activity">
    <reaction evidence="1">
        <text>ATP + protein L-histidine = ADP + protein N-phospho-L-histidine.</text>
        <dbReference type="EC" id="2.7.13.3"/>
    </reaction>
</comment>
<feature type="transmembrane region" description="Helical" evidence="12">
    <location>
        <begin position="163"/>
        <end position="186"/>
    </location>
</feature>
<name>A0A839DVM5_9PSEU</name>
<organism evidence="15 16">
    <name type="scientific">Halosaccharopolyspora lacisalsi</name>
    <dbReference type="NCBI Taxonomy" id="1000566"/>
    <lineage>
        <taxon>Bacteria</taxon>
        <taxon>Bacillati</taxon>
        <taxon>Actinomycetota</taxon>
        <taxon>Actinomycetes</taxon>
        <taxon>Pseudonocardiales</taxon>
        <taxon>Pseudonocardiaceae</taxon>
        <taxon>Halosaccharopolyspora</taxon>
    </lineage>
</organism>
<evidence type="ECO:0000256" key="1">
    <source>
        <dbReference type="ARBA" id="ARBA00000085"/>
    </source>
</evidence>
<proteinExistence type="predicted"/>
<dbReference type="Gene3D" id="6.10.340.10">
    <property type="match status" value="1"/>
</dbReference>
<protein>
    <recommendedName>
        <fullName evidence="4">histidine kinase</fullName>
        <ecNumber evidence="4">2.7.13.3</ecNumber>
    </recommendedName>
</protein>
<dbReference type="InterPro" id="IPR005467">
    <property type="entry name" value="His_kinase_dom"/>
</dbReference>
<evidence type="ECO:0000256" key="5">
    <source>
        <dbReference type="ARBA" id="ARBA00022553"/>
    </source>
</evidence>
<dbReference type="Pfam" id="PF00672">
    <property type="entry name" value="HAMP"/>
    <property type="match status" value="1"/>
</dbReference>
<evidence type="ECO:0000256" key="6">
    <source>
        <dbReference type="ARBA" id="ARBA00022679"/>
    </source>
</evidence>
<dbReference type="InterPro" id="IPR036890">
    <property type="entry name" value="HATPase_C_sf"/>
</dbReference>
<evidence type="ECO:0000259" key="14">
    <source>
        <dbReference type="PROSITE" id="PS50885"/>
    </source>
</evidence>
<dbReference type="SMART" id="SM00387">
    <property type="entry name" value="HATPase_c"/>
    <property type="match status" value="1"/>
</dbReference>
<dbReference type="InterPro" id="IPR050428">
    <property type="entry name" value="TCS_sensor_his_kinase"/>
</dbReference>
<dbReference type="Gene3D" id="1.10.287.130">
    <property type="match status" value="1"/>
</dbReference>
<comment type="subcellular location">
    <subcellularLocation>
        <location evidence="3">Cell membrane</location>
    </subcellularLocation>
</comment>
<dbReference type="InterPro" id="IPR003660">
    <property type="entry name" value="HAMP_dom"/>
</dbReference>
<dbReference type="SUPFAM" id="SSF158472">
    <property type="entry name" value="HAMP domain-like"/>
    <property type="match status" value="1"/>
</dbReference>
<gene>
    <name evidence="15" type="ORF">FHX42_000560</name>
</gene>
<dbReference type="InterPro" id="IPR036097">
    <property type="entry name" value="HisK_dim/P_sf"/>
</dbReference>
<dbReference type="InterPro" id="IPR003661">
    <property type="entry name" value="HisK_dim/P_dom"/>
</dbReference>
<evidence type="ECO:0000256" key="3">
    <source>
        <dbReference type="ARBA" id="ARBA00004236"/>
    </source>
</evidence>
<feature type="transmembrane region" description="Helical" evidence="12">
    <location>
        <begin position="12"/>
        <end position="39"/>
    </location>
</feature>
<dbReference type="GO" id="GO:0005509">
    <property type="term" value="F:calcium ion binding"/>
    <property type="evidence" value="ECO:0007669"/>
    <property type="project" value="UniProtKB-ARBA"/>
</dbReference>
<keyword evidence="9 12" id="KW-1133">Transmembrane helix</keyword>
<feature type="domain" description="Histidine kinase" evidence="13">
    <location>
        <begin position="255"/>
        <end position="487"/>
    </location>
</feature>
<evidence type="ECO:0000313" key="16">
    <source>
        <dbReference type="Proteomes" id="UP000569329"/>
    </source>
</evidence>
<keyword evidence="7 12" id="KW-0812">Transmembrane</keyword>
<keyword evidence="8 15" id="KW-0418">Kinase</keyword>
<dbReference type="SMART" id="SM00304">
    <property type="entry name" value="HAMP"/>
    <property type="match status" value="1"/>
</dbReference>
<dbReference type="GO" id="GO:0005886">
    <property type="term" value="C:plasma membrane"/>
    <property type="evidence" value="ECO:0007669"/>
    <property type="project" value="UniProtKB-SubCell"/>
</dbReference>
<evidence type="ECO:0000256" key="11">
    <source>
        <dbReference type="ARBA" id="ARBA00023136"/>
    </source>
</evidence>
<evidence type="ECO:0000256" key="8">
    <source>
        <dbReference type="ARBA" id="ARBA00022777"/>
    </source>
</evidence>
<sequence>MRRLLHPGTWSLRARLVFALVVLTTLGLATVGVTSILLLQRSLVAKVDERLTAMSRPWDEGGPPRPPPDGADSGRELPTDFRLLFFDSRYRLEGVAGQVPGDSSAPAVRPAGMRILCARDGPATVPDATGGAPWRLRCEVLPSGDVIGVALSLGNTYATVNRLLMIELIVGTGVVLVLAVVATLVVRIGLRPLSRIEATAEAIADGDLERRVPEYESRTETGRLAAALNTMLARLSEARRERELSEQRLRHFVADASHELRTPLTSIRGFAELYRQGGAPETDDVARLMSRIEQEAQRMGALVEDLLLLARLDRQRSLDLGDLDVIALLGEVVHDARVRAPEREITASLPERPVRVPADRNRLWQVLNNLVTNALVHTSPETTVHVRASYETLGSGEPVASAGVDLPVGTRLALVEVADDGAGIEPEHAARVFDRFYRVADGRGRATGGTGLGLAIASAVVEAHGGRIELFSTPGEGTTFRVLLPLT</sequence>
<dbReference type="AlphaFoldDB" id="A0A839DVM5"/>
<evidence type="ECO:0000256" key="10">
    <source>
        <dbReference type="ARBA" id="ARBA00023012"/>
    </source>
</evidence>
<evidence type="ECO:0000259" key="13">
    <source>
        <dbReference type="PROSITE" id="PS50109"/>
    </source>
</evidence>
<dbReference type="CDD" id="cd00082">
    <property type="entry name" value="HisKA"/>
    <property type="match status" value="1"/>
</dbReference>
<dbReference type="GO" id="GO:0000155">
    <property type="term" value="F:phosphorelay sensor kinase activity"/>
    <property type="evidence" value="ECO:0007669"/>
    <property type="project" value="InterPro"/>
</dbReference>
<evidence type="ECO:0000256" key="7">
    <source>
        <dbReference type="ARBA" id="ARBA00022692"/>
    </source>
</evidence>
<accession>A0A839DVM5</accession>
<dbReference type="Pfam" id="PF02518">
    <property type="entry name" value="HATPase_c"/>
    <property type="match status" value="1"/>
</dbReference>
<dbReference type="SUPFAM" id="SSF47384">
    <property type="entry name" value="Homodimeric domain of signal transducing histidine kinase"/>
    <property type="match status" value="1"/>
</dbReference>
<keyword evidence="11 12" id="KW-0472">Membrane</keyword>
<dbReference type="SUPFAM" id="SSF55874">
    <property type="entry name" value="ATPase domain of HSP90 chaperone/DNA topoisomerase II/histidine kinase"/>
    <property type="match status" value="1"/>
</dbReference>
<dbReference type="EC" id="2.7.13.3" evidence="4"/>
<dbReference type="RefSeq" id="WP_328795865.1">
    <property type="nucleotide sequence ID" value="NZ_JACGWZ010000001.1"/>
</dbReference>
<comment type="caution">
    <text evidence="15">The sequence shown here is derived from an EMBL/GenBank/DDBJ whole genome shotgun (WGS) entry which is preliminary data.</text>
</comment>
<dbReference type="Gene3D" id="3.30.565.10">
    <property type="entry name" value="Histidine kinase-like ATPase, C-terminal domain"/>
    <property type="match status" value="1"/>
</dbReference>
<dbReference type="InterPro" id="IPR003594">
    <property type="entry name" value="HATPase_dom"/>
</dbReference>
<dbReference type="SMART" id="SM00388">
    <property type="entry name" value="HisKA"/>
    <property type="match status" value="1"/>
</dbReference>
<keyword evidence="10" id="KW-0902">Two-component regulatory system</keyword>
<evidence type="ECO:0000256" key="12">
    <source>
        <dbReference type="SAM" id="Phobius"/>
    </source>
</evidence>